<feature type="compositionally biased region" description="Basic and acidic residues" evidence="1">
    <location>
        <begin position="72"/>
        <end position="84"/>
    </location>
</feature>
<name>A0AAD8IG45_9APIA</name>
<dbReference type="AlphaFoldDB" id="A0AAD8IG45"/>
<sequence>MVPSMEYIIAVLSVMRCEKAFMPIDPSWTDEKVSMVVSSSKADFVIGPAYLAGGRRCHQLDKAHSGKSTSSNRKESDCLKEGSNKRQKQKVQFAQVNVPRTSKQFWTHENNVIPMQNIGLKNCNAWNSEVVTQLRNSEVVWRIVMLGILV</sequence>
<organism evidence="2 3">
    <name type="scientific">Heracleum sosnowskyi</name>
    <dbReference type="NCBI Taxonomy" id="360622"/>
    <lineage>
        <taxon>Eukaryota</taxon>
        <taxon>Viridiplantae</taxon>
        <taxon>Streptophyta</taxon>
        <taxon>Embryophyta</taxon>
        <taxon>Tracheophyta</taxon>
        <taxon>Spermatophyta</taxon>
        <taxon>Magnoliopsida</taxon>
        <taxon>eudicotyledons</taxon>
        <taxon>Gunneridae</taxon>
        <taxon>Pentapetalae</taxon>
        <taxon>asterids</taxon>
        <taxon>campanulids</taxon>
        <taxon>Apiales</taxon>
        <taxon>Apiaceae</taxon>
        <taxon>Apioideae</taxon>
        <taxon>apioid superclade</taxon>
        <taxon>Tordylieae</taxon>
        <taxon>Tordyliinae</taxon>
        <taxon>Heracleum</taxon>
    </lineage>
</organism>
<dbReference type="PANTHER" id="PTHR44394:SF1">
    <property type="entry name" value="BETA-ALANINE-ACTIVATING ENZYME"/>
    <property type="match status" value="1"/>
</dbReference>
<reference evidence="2" key="2">
    <citation type="submission" date="2023-05" db="EMBL/GenBank/DDBJ databases">
        <authorList>
            <person name="Schelkunov M.I."/>
        </authorList>
    </citation>
    <scope>NUCLEOTIDE SEQUENCE</scope>
    <source>
        <strain evidence="2">Hsosn_3</strain>
        <tissue evidence="2">Leaf</tissue>
    </source>
</reference>
<dbReference type="Gene3D" id="3.40.50.12780">
    <property type="entry name" value="N-terminal domain of ligase-like"/>
    <property type="match status" value="1"/>
</dbReference>
<dbReference type="InterPro" id="IPR052091">
    <property type="entry name" value="Beta-ala_Activ/Resist"/>
</dbReference>
<dbReference type="SUPFAM" id="SSF56801">
    <property type="entry name" value="Acetyl-CoA synthetase-like"/>
    <property type="match status" value="1"/>
</dbReference>
<feature type="region of interest" description="Disordered" evidence="1">
    <location>
        <begin position="61"/>
        <end position="86"/>
    </location>
</feature>
<dbReference type="InterPro" id="IPR042099">
    <property type="entry name" value="ANL_N_sf"/>
</dbReference>
<proteinExistence type="predicted"/>
<reference evidence="2" key="1">
    <citation type="submission" date="2023-02" db="EMBL/GenBank/DDBJ databases">
        <title>Genome of toxic invasive species Heracleum sosnowskyi carries increased number of genes despite the absence of recent whole-genome duplications.</title>
        <authorList>
            <person name="Schelkunov M."/>
            <person name="Shtratnikova V."/>
            <person name="Makarenko M."/>
            <person name="Klepikova A."/>
            <person name="Omelchenko D."/>
            <person name="Novikova G."/>
            <person name="Obukhova E."/>
            <person name="Bogdanov V."/>
            <person name="Penin A."/>
            <person name="Logacheva M."/>
        </authorList>
    </citation>
    <scope>NUCLEOTIDE SEQUENCE</scope>
    <source>
        <strain evidence="2">Hsosn_3</strain>
        <tissue evidence="2">Leaf</tissue>
    </source>
</reference>
<dbReference type="PANTHER" id="PTHR44394">
    <property type="entry name" value="BETA-ALANINE-ACTIVATING ENZYME"/>
    <property type="match status" value="1"/>
</dbReference>
<dbReference type="EMBL" id="JAUIZM010000005">
    <property type="protein sequence ID" value="KAK1383833.1"/>
    <property type="molecule type" value="Genomic_DNA"/>
</dbReference>
<accession>A0AAD8IG45</accession>
<evidence type="ECO:0000256" key="1">
    <source>
        <dbReference type="SAM" id="MobiDB-lite"/>
    </source>
</evidence>
<evidence type="ECO:0000313" key="3">
    <source>
        <dbReference type="Proteomes" id="UP001237642"/>
    </source>
</evidence>
<evidence type="ECO:0000313" key="2">
    <source>
        <dbReference type="EMBL" id="KAK1383833.1"/>
    </source>
</evidence>
<dbReference type="GO" id="GO:0043041">
    <property type="term" value="P:amino acid activation for nonribosomal peptide biosynthetic process"/>
    <property type="evidence" value="ECO:0007669"/>
    <property type="project" value="TreeGrafter"/>
</dbReference>
<comment type="caution">
    <text evidence="2">The sequence shown here is derived from an EMBL/GenBank/DDBJ whole genome shotgun (WGS) entry which is preliminary data.</text>
</comment>
<dbReference type="Proteomes" id="UP001237642">
    <property type="component" value="Unassembled WGS sequence"/>
</dbReference>
<protein>
    <submittedName>
        <fullName evidence="2">Uncharacterized protein</fullName>
    </submittedName>
</protein>
<gene>
    <name evidence="2" type="ORF">POM88_021568</name>
</gene>
<keyword evidence="3" id="KW-1185">Reference proteome</keyword>